<sequence length="328" mass="36280">MSLLEADPYVGNHCESTTLVNLLRQREIDLSEPLIFGLAGGLSFIYWRTKQMPTPFVGGRIKPDTLSENLANALNLRLSVHETSSVNRAREHLLAELDSGTVVGLKLDRYFLDYSTDDFRFAAHYVACVGYDDDRFALVETQPLGLRWTSGESLATARSARGPMSSRNRAFTIDLPEGGLPDLPRAAREGIRSAAENFLNPPISNFGYKGMHKVADLMPHWLDDLDSPAESLTEICTIMEDAGTGGGLFRTMWAEFLAEAAEITGTGEFREVSDAYREVSKKWTEAAGLLKEAGVTSSRESLHSASKIVHEAADKEQYLMRRLLELSS</sequence>
<dbReference type="Pfam" id="PF16169">
    <property type="entry name" value="DUF4872"/>
    <property type="match status" value="1"/>
</dbReference>
<organism evidence="3 4">
    <name type="scientific">Streptomyces paradoxus</name>
    <dbReference type="NCBI Taxonomy" id="66375"/>
    <lineage>
        <taxon>Bacteria</taxon>
        <taxon>Bacillati</taxon>
        <taxon>Actinomycetota</taxon>
        <taxon>Actinomycetes</taxon>
        <taxon>Kitasatosporales</taxon>
        <taxon>Streptomycetaceae</taxon>
        <taxon>Streptomyces</taxon>
    </lineage>
</organism>
<dbReference type="EMBL" id="JACHGV010000011">
    <property type="protein sequence ID" value="MBB6080253.1"/>
    <property type="molecule type" value="Genomic_DNA"/>
</dbReference>
<dbReference type="RefSeq" id="WP_184565075.1">
    <property type="nucleotide sequence ID" value="NZ_BAAARS010000010.1"/>
</dbReference>
<gene>
    <name evidence="3" type="ORF">HNR57_006202</name>
</gene>
<keyword evidence="4" id="KW-1185">Reference proteome</keyword>
<evidence type="ECO:0000259" key="1">
    <source>
        <dbReference type="Pfam" id="PF14399"/>
    </source>
</evidence>
<dbReference type="InterPro" id="IPR026935">
    <property type="entry name" value="BtrH_N"/>
</dbReference>
<protein>
    <recommendedName>
        <fullName evidence="5">DUF4872 domain-containing protein</fullName>
    </recommendedName>
</protein>
<feature type="domain" description="Butirosin biosynthesis protein H N-terminal" evidence="1">
    <location>
        <begin position="13"/>
        <end position="137"/>
    </location>
</feature>
<dbReference type="Pfam" id="PF14399">
    <property type="entry name" value="BtrH_N"/>
    <property type="match status" value="1"/>
</dbReference>
<dbReference type="InterPro" id="IPR032369">
    <property type="entry name" value="DUF4872"/>
</dbReference>
<reference evidence="3 4" key="1">
    <citation type="submission" date="2020-08" db="EMBL/GenBank/DDBJ databases">
        <title>Genomic Encyclopedia of Type Strains, Phase IV (KMG-IV): sequencing the most valuable type-strain genomes for metagenomic binning, comparative biology and taxonomic classification.</title>
        <authorList>
            <person name="Goeker M."/>
        </authorList>
    </citation>
    <scope>NUCLEOTIDE SEQUENCE [LARGE SCALE GENOMIC DNA]</scope>
    <source>
        <strain evidence="3 4">DSM 43350</strain>
    </source>
</reference>
<name>A0A7W9WKB1_9ACTN</name>
<evidence type="ECO:0000313" key="3">
    <source>
        <dbReference type="EMBL" id="MBB6080253.1"/>
    </source>
</evidence>
<evidence type="ECO:0000259" key="2">
    <source>
        <dbReference type="Pfam" id="PF16169"/>
    </source>
</evidence>
<evidence type="ECO:0008006" key="5">
    <source>
        <dbReference type="Google" id="ProtNLM"/>
    </source>
</evidence>
<dbReference type="AlphaFoldDB" id="A0A7W9WKB1"/>
<dbReference type="Proteomes" id="UP000591537">
    <property type="component" value="Unassembled WGS sequence"/>
</dbReference>
<feature type="domain" description="DUF4872" evidence="2">
    <location>
        <begin position="152"/>
        <end position="323"/>
    </location>
</feature>
<evidence type="ECO:0000313" key="4">
    <source>
        <dbReference type="Proteomes" id="UP000591537"/>
    </source>
</evidence>
<comment type="caution">
    <text evidence="3">The sequence shown here is derived from an EMBL/GenBank/DDBJ whole genome shotgun (WGS) entry which is preliminary data.</text>
</comment>
<proteinExistence type="predicted"/>
<accession>A0A7W9WKB1</accession>